<dbReference type="InterPro" id="IPR027417">
    <property type="entry name" value="P-loop_NTPase"/>
</dbReference>
<feature type="domain" description="FtsK" evidence="5">
    <location>
        <begin position="691"/>
        <end position="879"/>
    </location>
</feature>
<reference evidence="6" key="1">
    <citation type="submission" date="2022-02" db="EMBL/GenBank/DDBJ databases">
        <authorList>
            <person name="Lee M."/>
            <person name="Kim S.-J."/>
            <person name="Jung M.-Y."/>
        </authorList>
    </citation>
    <scope>NUCLEOTIDE SEQUENCE</scope>
    <source>
        <strain evidence="6">JHP9</strain>
    </source>
</reference>
<organism evidence="6 7">
    <name type="scientific">Brachybacterium equifaecis</name>
    <dbReference type="NCBI Taxonomy" id="2910770"/>
    <lineage>
        <taxon>Bacteria</taxon>
        <taxon>Bacillati</taxon>
        <taxon>Actinomycetota</taxon>
        <taxon>Actinomycetes</taxon>
        <taxon>Micrococcales</taxon>
        <taxon>Dermabacteraceae</taxon>
        <taxon>Brachybacterium</taxon>
    </lineage>
</organism>
<evidence type="ECO:0000256" key="4">
    <source>
        <dbReference type="SAM" id="MobiDB-lite"/>
    </source>
</evidence>
<protein>
    <submittedName>
        <fullName evidence="6">Cell division protein FtsK</fullName>
    </submittedName>
</protein>
<dbReference type="GO" id="GO:0051301">
    <property type="term" value="P:cell division"/>
    <property type="evidence" value="ECO:0007669"/>
    <property type="project" value="UniProtKB-KW"/>
</dbReference>
<evidence type="ECO:0000256" key="3">
    <source>
        <dbReference type="PROSITE-ProRule" id="PRU00289"/>
    </source>
</evidence>
<evidence type="ECO:0000259" key="5">
    <source>
        <dbReference type="PROSITE" id="PS50901"/>
    </source>
</evidence>
<dbReference type="CDD" id="cd01127">
    <property type="entry name" value="TrwB_TraG_TraD_VirD4"/>
    <property type="match status" value="1"/>
</dbReference>
<dbReference type="RefSeq" id="WP_249738364.1">
    <property type="nucleotide sequence ID" value="NZ_JAKNCJ010000010.1"/>
</dbReference>
<feature type="binding site" evidence="3">
    <location>
        <begin position="1036"/>
        <end position="1043"/>
    </location>
    <ligand>
        <name>ATP</name>
        <dbReference type="ChEBI" id="CHEBI:30616"/>
    </ligand>
</feature>
<evidence type="ECO:0000256" key="1">
    <source>
        <dbReference type="ARBA" id="ARBA00022741"/>
    </source>
</evidence>
<gene>
    <name evidence="6" type="ORF">Bequi_13005</name>
</gene>
<keyword evidence="7" id="KW-1185">Reference proteome</keyword>
<dbReference type="PANTHER" id="PTHR22683:SF1">
    <property type="entry name" value="TYPE VII SECRETION SYSTEM PROTEIN ESSC"/>
    <property type="match status" value="1"/>
</dbReference>
<comment type="caution">
    <text evidence="6">The sequence shown here is derived from an EMBL/GenBank/DDBJ whole genome shotgun (WGS) entry which is preliminary data.</text>
</comment>
<evidence type="ECO:0000313" key="7">
    <source>
        <dbReference type="Proteomes" id="UP001203761"/>
    </source>
</evidence>
<feature type="binding site" evidence="3">
    <location>
        <begin position="709"/>
        <end position="716"/>
    </location>
    <ligand>
        <name>ATP</name>
        <dbReference type="ChEBI" id="CHEBI:30616"/>
    </ligand>
</feature>
<evidence type="ECO:0000256" key="2">
    <source>
        <dbReference type="ARBA" id="ARBA00022840"/>
    </source>
</evidence>
<dbReference type="Gene3D" id="3.40.50.300">
    <property type="entry name" value="P-loop containing nucleotide triphosphate hydrolases"/>
    <property type="match status" value="4"/>
</dbReference>
<dbReference type="PANTHER" id="PTHR22683">
    <property type="entry name" value="SPORULATION PROTEIN RELATED"/>
    <property type="match status" value="1"/>
</dbReference>
<dbReference type="Proteomes" id="UP001203761">
    <property type="component" value="Unassembled WGS sequence"/>
</dbReference>
<accession>A0ABT0R3G9</accession>
<sequence>MRLRLSLLSADGGQRDLEITADATATVGDLAEALHAGSVQTGSPAARPGRSLAVSVRVRSGDECWGEVLSPGALLLRSGIRSGAVIEVVTWSADRRAPADPQVGEGQRAALLRIVAGPERGREIHLPEGTVVLLCAGAEQASADALSVSVAVAIAEPALERHPLRLTIGAQIDLVDLSAAGEQPALRVSGAARSRAVLGPGQIARIGATEFSVAPLRATGAPDPVTPALEFNRSPRVLAAFPEQSVRAPQPPKPPVPQPFPLLMVLAPLLMGALMYALTRSPYSLLFVAMMPLMALAAHASRRLQDARQLERASRLFEEQLALLEGQVAALQHRERAIRLAELPGAAECADAIDRLGPLLWTHRPEHEAFLALRLGIGAAPSRVEIEEPPLQDALPLHARRIRETLASHVLLGGVPIRGDLRSCGNIGIAGHGAATAGAARALVLQLAALHSPADVTIAAVASAASRREWEWLTWLPHCADPRSPLRTECLASTAERADHLVGALEELMRQRIASAGASGAPTAAPRVVLIVEDDAPVRRSRLVQLLEHGPAAGIHVLWRASALSALPAACRTFLQVSEHSEGSSLPEEDAAASAAGTGATALSGSVLEGARTSPVHLESLTRTRAAVLARRLAPLVDAGEGREEESDVPGEVSFLQLAGGTRAFSEQSLLAAWRDPGAAGLAALVGRDGRGPMRLDLRAQGPHALVGGTTGAGKSEFLQTWVLAMAAAHSPARVTFLFVDYKGGAAFADCTALPHAVGMVTDLGPAMVRRALTSLRAELRRREHLLHRKGAKDLAALERMGDPDAPPSLVIVVDEFAALAAEVPEFVDGVVDIAARGRSLGLHLILATQRPAGVIRDSLRANASLRIALRLADAADSTDVLGDSRAAGFDPALPGRAAMRAGPGSVVTFQAAFAGGRTAEQGAAGPLEIVELDFGRGERWESAERERPAPVLGDGAPTDIARIVNAISAAARAGGIAPAHRPWLPQLAPVYDLLELPSPRRDDTLVIGVKDVPEEQSQPVLEYRPDRDGGMVVLGASGSGKSTTLRTIAIAAATATARGGPVHVYALDFSGAALAPLEPLPHVGAVITAEDEERVSRLLRTLCARIEERSVRFAACRTSTISEFRSRADEPALPRIVLLLDGIGAFREAGESARLAHWMPSLLKIAVEGRQVGVHLVVSADRSGALPAALASCMQHRLVHRAASDEDSPVAGRGSAGLHPDSPPGRGFLQGSEVQIGAAGGSASLAAQAEAISALAAEMREAGVRPAPGVPRLPSRISWREIERCPRAENGSPPGLPIGVAEDTLEPVEIDPRGLCLVSGPRGSGRTTAVRTIAEAALHRRPDMRRVRLAARASPLAKLPLWDAEAVDAEQCAALAAALSTAIAAGEVREGRLAVFIDGLMDLAGTPAQTAVEALIRDCAREGHLVLGEAESSAWFQSHALAQPFRSARRGLLLHPAEGEPEQLLGATTSRSAQRVLPPGRGLLIARGTSVALQVALPAGTSPLPAGGEDSRATR</sequence>
<dbReference type="Pfam" id="PF01580">
    <property type="entry name" value="FtsK_SpoIIIE"/>
    <property type="match status" value="2"/>
</dbReference>
<keyword evidence="6" id="KW-0132">Cell division</keyword>
<dbReference type="EMBL" id="JAKNCJ010000010">
    <property type="protein sequence ID" value="MCL6424284.1"/>
    <property type="molecule type" value="Genomic_DNA"/>
</dbReference>
<evidence type="ECO:0000313" key="6">
    <source>
        <dbReference type="EMBL" id="MCL6424284.1"/>
    </source>
</evidence>
<dbReference type="InterPro" id="IPR002543">
    <property type="entry name" value="FtsK_dom"/>
</dbReference>
<keyword evidence="6" id="KW-0131">Cell cycle</keyword>
<dbReference type="InterPro" id="IPR003593">
    <property type="entry name" value="AAA+_ATPase"/>
</dbReference>
<feature type="region of interest" description="Disordered" evidence="4">
    <location>
        <begin position="1205"/>
        <end position="1230"/>
    </location>
</feature>
<name>A0ABT0R3G9_9MICO</name>
<dbReference type="PROSITE" id="PS50901">
    <property type="entry name" value="FTSK"/>
    <property type="match status" value="2"/>
</dbReference>
<dbReference type="SUPFAM" id="SSF52540">
    <property type="entry name" value="P-loop containing nucleoside triphosphate hydrolases"/>
    <property type="match status" value="3"/>
</dbReference>
<dbReference type="InterPro" id="IPR050206">
    <property type="entry name" value="FtsK/SpoIIIE/SftA"/>
</dbReference>
<keyword evidence="1 3" id="KW-0547">Nucleotide-binding</keyword>
<proteinExistence type="predicted"/>
<keyword evidence="2 3" id="KW-0067">ATP-binding</keyword>
<dbReference type="SMART" id="SM00382">
    <property type="entry name" value="AAA"/>
    <property type="match status" value="3"/>
</dbReference>
<feature type="domain" description="FtsK" evidence="5">
    <location>
        <begin position="1018"/>
        <end position="1210"/>
    </location>
</feature>